<keyword evidence="2" id="KW-1185">Reference proteome</keyword>
<comment type="caution">
    <text evidence="1">The sequence shown here is derived from an EMBL/GenBank/DDBJ whole genome shotgun (WGS) entry which is preliminary data.</text>
</comment>
<evidence type="ECO:0000313" key="1">
    <source>
        <dbReference type="EMBL" id="NYA69324.1"/>
    </source>
</evidence>
<gene>
    <name evidence="1" type="ORF">HZF10_00215</name>
</gene>
<organism evidence="1 2">
    <name type="scientific">Flavobacterium agri</name>
    <dbReference type="NCBI Taxonomy" id="2743471"/>
    <lineage>
        <taxon>Bacteria</taxon>
        <taxon>Pseudomonadati</taxon>
        <taxon>Bacteroidota</taxon>
        <taxon>Flavobacteriia</taxon>
        <taxon>Flavobacteriales</taxon>
        <taxon>Flavobacteriaceae</taxon>
        <taxon>Flavobacterium</taxon>
    </lineage>
</organism>
<accession>A0A7Y8XYK4</accession>
<protein>
    <submittedName>
        <fullName evidence="1">Uncharacterized protein</fullName>
    </submittedName>
</protein>
<reference evidence="1 2" key="1">
    <citation type="submission" date="2020-07" db="EMBL/GenBank/DDBJ databases">
        <authorList>
            <person name="Sun Q."/>
        </authorList>
    </citation>
    <scope>NUCLEOTIDE SEQUENCE [LARGE SCALE GENOMIC DNA]</scope>
    <source>
        <strain evidence="1 2">MAH-1</strain>
    </source>
</reference>
<dbReference type="Proteomes" id="UP000535020">
    <property type="component" value="Unassembled WGS sequence"/>
</dbReference>
<dbReference type="EMBL" id="JACBJI010000001">
    <property type="protein sequence ID" value="NYA69324.1"/>
    <property type="molecule type" value="Genomic_DNA"/>
</dbReference>
<name>A0A7Y8XYK4_9FLAO</name>
<evidence type="ECO:0000313" key="2">
    <source>
        <dbReference type="Proteomes" id="UP000535020"/>
    </source>
</evidence>
<sequence>MRGLKTLKFYSNDGEIGPAILERFGTFENLYMKTFELHFRIYQLSRELPDESEYNRWMFYERLFDVLAPEKIEAYEALLSELQKIDNKLEQCEILGWEVTTDIGHDFDDLKIRKQKKEFEVFLNRNPSLFQNLREWLSKLQ</sequence>
<dbReference type="AlphaFoldDB" id="A0A7Y8XYK4"/>
<proteinExistence type="predicted"/>
<dbReference type="RefSeq" id="WP_176004147.1">
    <property type="nucleotide sequence ID" value="NZ_JABWMI010000001.1"/>
</dbReference>